<dbReference type="SUPFAM" id="SSF54909">
    <property type="entry name" value="Dimeric alpha+beta barrel"/>
    <property type="match status" value="1"/>
</dbReference>
<evidence type="ECO:0000313" key="2">
    <source>
        <dbReference type="EMBL" id="MDS9467779.1"/>
    </source>
</evidence>
<dbReference type="RefSeq" id="WP_311159947.1">
    <property type="nucleotide sequence ID" value="NZ_JAVQLW010000001.1"/>
</dbReference>
<proteinExistence type="predicted"/>
<feature type="domain" description="DUF1330" evidence="1">
    <location>
        <begin position="2"/>
        <end position="94"/>
    </location>
</feature>
<comment type="caution">
    <text evidence="2">The sequence shown here is derived from an EMBL/GenBank/DDBJ whole genome shotgun (WGS) entry which is preliminary data.</text>
</comment>
<dbReference type="PANTHER" id="PTHR41521:SF4">
    <property type="entry name" value="BLR0684 PROTEIN"/>
    <property type="match status" value="1"/>
</dbReference>
<evidence type="ECO:0000259" key="1">
    <source>
        <dbReference type="Pfam" id="PF07045"/>
    </source>
</evidence>
<dbReference type="InterPro" id="IPR010753">
    <property type="entry name" value="DUF1330"/>
</dbReference>
<dbReference type="Proteomes" id="UP001269144">
    <property type="component" value="Unassembled WGS sequence"/>
</dbReference>
<gene>
    <name evidence="2" type="ORF">RGQ15_09390</name>
</gene>
<keyword evidence="3" id="KW-1185">Reference proteome</keyword>
<sequence length="111" mass="12143">MTVYLIAEVKITDEAWIPDYVAHVHEIAARHNGRFLSRSGNVETIEGPPSEGTVISLLEFPSREDVLAFADDPEYAPYGAARRQGSICHYRLIDDTDLAGAIPYLVGPAAT</sequence>
<organism evidence="2 3">
    <name type="scientific">Paracoccus aurantius</name>
    <dbReference type="NCBI Taxonomy" id="3073814"/>
    <lineage>
        <taxon>Bacteria</taxon>
        <taxon>Pseudomonadati</taxon>
        <taxon>Pseudomonadota</taxon>
        <taxon>Alphaproteobacteria</taxon>
        <taxon>Rhodobacterales</taxon>
        <taxon>Paracoccaceae</taxon>
        <taxon>Paracoccus</taxon>
    </lineage>
</organism>
<reference evidence="3" key="1">
    <citation type="submission" date="2023-07" db="EMBL/GenBank/DDBJ databases">
        <title>Paracoccus sp. MBLB3053 whole genome sequence.</title>
        <authorList>
            <person name="Hwang C.Y."/>
            <person name="Cho E.-S."/>
            <person name="Seo M.-J."/>
        </authorList>
    </citation>
    <scope>NUCLEOTIDE SEQUENCE [LARGE SCALE GENOMIC DNA]</scope>
    <source>
        <strain evidence="3">MBLB3053</strain>
    </source>
</reference>
<dbReference type="Pfam" id="PF07045">
    <property type="entry name" value="DUF1330"/>
    <property type="match status" value="1"/>
</dbReference>
<name>A0ABU2HU10_9RHOB</name>
<dbReference type="Gene3D" id="3.30.70.100">
    <property type="match status" value="1"/>
</dbReference>
<dbReference type="PANTHER" id="PTHR41521">
    <property type="match status" value="1"/>
</dbReference>
<dbReference type="InterPro" id="IPR011008">
    <property type="entry name" value="Dimeric_a/b-barrel"/>
</dbReference>
<evidence type="ECO:0000313" key="3">
    <source>
        <dbReference type="Proteomes" id="UP001269144"/>
    </source>
</evidence>
<accession>A0ABU2HU10</accession>
<protein>
    <submittedName>
        <fullName evidence="2">DUF1330 domain-containing protein</fullName>
    </submittedName>
</protein>
<dbReference type="EMBL" id="JAVQLW010000001">
    <property type="protein sequence ID" value="MDS9467779.1"/>
    <property type="molecule type" value="Genomic_DNA"/>
</dbReference>